<organism evidence="6 7">
    <name type="scientific">bacterium (Candidatus Gribaldobacteria) CG08_land_8_20_14_0_20_39_15</name>
    <dbReference type="NCBI Taxonomy" id="2014273"/>
    <lineage>
        <taxon>Bacteria</taxon>
        <taxon>Candidatus Gribaldobacteria</taxon>
    </lineage>
</organism>
<keyword evidence="4" id="KW-0699">rRNA-binding</keyword>
<dbReference type="SUPFAM" id="SSF46911">
    <property type="entry name" value="Ribosomal protein S18"/>
    <property type="match status" value="1"/>
</dbReference>
<dbReference type="Proteomes" id="UP000229784">
    <property type="component" value="Unassembled WGS sequence"/>
</dbReference>
<dbReference type="Gene3D" id="4.10.640.10">
    <property type="entry name" value="Ribosomal protein S18"/>
    <property type="match status" value="1"/>
</dbReference>
<accession>A0A2M6XUH1</accession>
<proteinExistence type="inferred from homology"/>
<dbReference type="Pfam" id="PF01084">
    <property type="entry name" value="Ribosomal_S18"/>
    <property type="match status" value="1"/>
</dbReference>
<comment type="caution">
    <text evidence="6">The sequence shown here is derived from an EMBL/GenBank/DDBJ whole genome shotgun (WGS) entry which is preliminary data.</text>
</comment>
<evidence type="ECO:0000256" key="2">
    <source>
        <dbReference type="ARBA" id="ARBA00022980"/>
    </source>
</evidence>
<comment type="similarity">
    <text evidence="1 4 5">Belongs to the bacterial ribosomal protein bS18 family.</text>
</comment>
<name>A0A2M6XUH1_9BACT</name>
<sequence>MHCYFCQKGIKGEVDFKETALLKKFTAVSAKIRSRKKTGLCAKHQRDLTRAIKRARFLALLPFVRE</sequence>
<comment type="subunit">
    <text evidence="4">Part of the 30S ribosomal subunit. Forms a tight heterodimer with protein bS6.</text>
</comment>
<dbReference type="GO" id="GO:0006412">
    <property type="term" value="P:translation"/>
    <property type="evidence" value="ECO:0007669"/>
    <property type="project" value="UniProtKB-UniRule"/>
</dbReference>
<evidence type="ECO:0000313" key="6">
    <source>
        <dbReference type="EMBL" id="PIU15224.1"/>
    </source>
</evidence>
<dbReference type="GO" id="GO:0070181">
    <property type="term" value="F:small ribosomal subunit rRNA binding"/>
    <property type="evidence" value="ECO:0007669"/>
    <property type="project" value="TreeGrafter"/>
</dbReference>
<evidence type="ECO:0000256" key="5">
    <source>
        <dbReference type="RuleBase" id="RU003910"/>
    </source>
</evidence>
<evidence type="ECO:0000256" key="4">
    <source>
        <dbReference type="HAMAP-Rule" id="MF_00270"/>
    </source>
</evidence>
<dbReference type="EMBL" id="PEXQ01000049">
    <property type="protein sequence ID" value="PIU15224.1"/>
    <property type="molecule type" value="Genomic_DNA"/>
</dbReference>
<dbReference type="NCBIfam" id="TIGR00165">
    <property type="entry name" value="S18"/>
    <property type="match status" value="1"/>
</dbReference>
<gene>
    <name evidence="4 6" type="primary">rpsR</name>
    <name evidence="6" type="ORF">COT20_02080</name>
</gene>
<evidence type="ECO:0000313" key="7">
    <source>
        <dbReference type="Proteomes" id="UP000229784"/>
    </source>
</evidence>
<dbReference type="GO" id="GO:0003735">
    <property type="term" value="F:structural constituent of ribosome"/>
    <property type="evidence" value="ECO:0007669"/>
    <property type="project" value="InterPro"/>
</dbReference>
<dbReference type="PANTHER" id="PTHR13479">
    <property type="entry name" value="30S RIBOSOMAL PROTEIN S18"/>
    <property type="match status" value="1"/>
</dbReference>
<protein>
    <recommendedName>
        <fullName evidence="4">Small ribosomal subunit protein bS18</fullName>
    </recommendedName>
</protein>
<dbReference type="AlphaFoldDB" id="A0A2M6XUH1"/>
<keyword evidence="3 4" id="KW-0687">Ribonucleoprotein</keyword>
<comment type="function">
    <text evidence="4">Binds as a heterodimer with protein bS6 to the central domain of the 16S rRNA, where it helps stabilize the platform of the 30S subunit.</text>
</comment>
<dbReference type="HAMAP" id="MF_00270">
    <property type="entry name" value="Ribosomal_bS18"/>
    <property type="match status" value="1"/>
</dbReference>
<dbReference type="PANTHER" id="PTHR13479:SF40">
    <property type="entry name" value="SMALL RIBOSOMAL SUBUNIT PROTEIN BS18M"/>
    <property type="match status" value="1"/>
</dbReference>
<evidence type="ECO:0000256" key="1">
    <source>
        <dbReference type="ARBA" id="ARBA00005589"/>
    </source>
</evidence>
<keyword evidence="2 4" id="KW-0689">Ribosomal protein</keyword>
<dbReference type="InterPro" id="IPR036870">
    <property type="entry name" value="Ribosomal_bS18_sf"/>
</dbReference>
<reference evidence="7" key="1">
    <citation type="submission" date="2017-09" db="EMBL/GenBank/DDBJ databases">
        <title>Depth-based differentiation of microbial function through sediment-hosted aquifers and enrichment of novel symbionts in the deep terrestrial subsurface.</title>
        <authorList>
            <person name="Probst A.J."/>
            <person name="Ladd B."/>
            <person name="Jarett J.K."/>
            <person name="Geller-Mcgrath D.E."/>
            <person name="Sieber C.M.K."/>
            <person name="Emerson J.B."/>
            <person name="Anantharaman K."/>
            <person name="Thomas B.C."/>
            <person name="Malmstrom R."/>
            <person name="Stieglmeier M."/>
            <person name="Klingl A."/>
            <person name="Woyke T."/>
            <person name="Ryan C.M."/>
            <person name="Banfield J.F."/>
        </authorList>
    </citation>
    <scope>NUCLEOTIDE SEQUENCE [LARGE SCALE GENOMIC DNA]</scope>
</reference>
<dbReference type="InterPro" id="IPR001648">
    <property type="entry name" value="Ribosomal_bS18"/>
</dbReference>
<keyword evidence="4" id="KW-0694">RNA-binding</keyword>
<dbReference type="GO" id="GO:0022627">
    <property type="term" value="C:cytosolic small ribosomal subunit"/>
    <property type="evidence" value="ECO:0007669"/>
    <property type="project" value="TreeGrafter"/>
</dbReference>
<evidence type="ECO:0000256" key="3">
    <source>
        <dbReference type="ARBA" id="ARBA00023274"/>
    </source>
</evidence>
<dbReference type="PRINTS" id="PR00974">
    <property type="entry name" value="RIBOSOMALS18"/>
</dbReference>